<evidence type="ECO:0000313" key="2">
    <source>
        <dbReference type="Proteomes" id="UP000275408"/>
    </source>
</evidence>
<dbReference type="Proteomes" id="UP000275408">
    <property type="component" value="Unassembled WGS sequence"/>
</dbReference>
<dbReference type="OrthoDB" id="5948924at2759"/>
<dbReference type="Gene3D" id="1.25.10.10">
    <property type="entry name" value="Leucine-rich Repeat Variant"/>
    <property type="match status" value="1"/>
</dbReference>
<evidence type="ECO:0008006" key="3">
    <source>
        <dbReference type="Google" id="ProtNLM"/>
    </source>
</evidence>
<proteinExistence type="predicted"/>
<protein>
    <recommendedName>
        <fullName evidence="3">Ubiquitin-like domain-containing protein</fullName>
    </recommendedName>
</protein>
<dbReference type="InterPro" id="IPR011989">
    <property type="entry name" value="ARM-like"/>
</dbReference>
<reference evidence="1 2" key="1">
    <citation type="journal article" date="2018" name="Sci. Rep.">
        <title>Comparative analysis of the Pocillopora damicornis genome highlights role of immune system in coral evolution.</title>
        <authorList>
            <person name="Cunning R."/>
            <person name="Bay R.A."/>
            <person name="Gillette P."/>
            <person name="Baker A.C."/>
            <person name="Traylor-Knowles N."/>
        </authorList>
    </citation>
    <scope>NUCLEOTIDE SEQUENCE [LARGE SCALE GENOMIC DNA]</scope>
    <source>
        <strain evidence="1">RSMAS</strain>
        <tissue evidence="1">Whole animal</tissue>
    </source>
</reference>
<dbReference type="InterPro" id="IPR029071">
    <property type="entry name" value="Ubiquitin-like_domsf"/>
</dbReference>
<dbReference type="InterPro" id="IPR016024">
    <property type="entry name" value="ARM-type_fold"/>
</dbReference>
<accession>A0A3M6U8X8</accession>
<dbReference type="SUPFAM" id="SSF48371">
    <property type="entry name" value="ARM repeat"/>
    <property type="match status" value="1"/>
</dbReference>
<dbReference type="OMA" id="YLLEINX"/>
<dbReference type="SUPFAM" id="SSF54236">
    <property type="entry name" value="Ubiquitin-like"/>
    <property type="match status" value="1"/>
</dbReference>
<comment type="caution">
    <text evidence="1">The sequence shown here is derived from an EMBL/GenBank/DDBJ whole genome shotgun (WGS) entry which is preliminary data.</text>
</comment>
<keyword evidence="2" id="KW-1185">Reference proteome</keyword>
<organism evidence="1 2">
    <name type="scientific">Pocillopora damicornis</name>
    <name type="common">Cauliflower coral</name>
    <name type="synonym">Millepora damicornis</name>
    <dbReference type="NCBI Taxonomy" id="46731"/>
    <lineage>
        <taxon>Eukaryota</taxon>
        <taxon>Metazoa</taxon>
        <taxon>Cnidaria</taxon>
        <taxon>Anthozoa</taxon>
        <taxon>Hexacorallia</taxon>
        <taxon>Scleractinia</taxon>
        <taxon>Astrocoeniina</taxon>
        <taxon>Pocilloporidae</taxon>
        <taxon>Pocillopora</taxon>
    </lineage>
</organism>
<dbReference type="AlphaFoldDB" id="A0A3M6U8X8"/>
<dbReference type="EMBL" id="RCHS01002011">
    <property type="protein sequence ID" value="RMX50036.1"/>
    <property type="molecule type" value="Genomic_DNA"/>
</dbReference>
<evidence type="ECO:0000313" key="1">
    <source>
        <dbReference type="EMBL" id="RMX50036.1"/>
    </source>
</evidence>
<sequence length="582" mass="66384">MELFVDYRCEYQGETGKIKLSLPHFEGISIRDVKFAIQDAIRAPVCDQRLFYQDRLLTDDSMLLSRLYFREGDCFKLNFLSPVDISGMKSELNVLKGAAKEIVDVLERQLPDNSRIENDYIGLLRFFYRVQVALEKLAAEFFHPWKCIRTDAHRHFFVQEGGFDAFLEVFKFSRELFMNEDEIEEEDILEQRKYNLNRVQLVLQQCCLDLLWVFSERAQDREFVLSKSILPMLFNALLLPHPYPVESFPTLHDGRLATLVLQVNEAAIGCVGGLVELDPNAQEVVSKMSQLIDKLVFMIDRHQSMRAGYSLFSSQVAANTLFYCTFNVKSATTLVDCGALDKIIDITTNLLDEMHGDTPLRYYCCLFLARILSAPLARVEKDTKSTVDVLINKFLERHIPSEISEWEESLSFEWVTIVPLVHLAFAAGKEWKKTINPTIPEKNNVESHIASHSTNMANLDSRKMVSDSDTNLDMNTSPLSGIRGHEMVCLSNQFTWPGSSAIQRLGIFSLVHMLSIKDNQKLALSQNLVPYLVCLSWQLDPENRGKLIASLANFQNISPPSLKITVKSVLSFVNGFDMVFNL</sequence>
<dbReference type="Gene3D" id="3.10.20.90">
    <property type="entry name" value="Phosphatidylinositol 3-kinase Catalytic Subunit, Chain A, domain 1"/>
    <property type="match status" value="1"/>
</dbReference>
<gene>
    <name evidence="1" type="ORF">pdam_00002905</name>
</gene>
<name>A0A3M6U8X8_POCDA</name>